<feature type="chain" id="PRO_5001598164" description="Probable beta-glucosidase G" evidence="14">
    <location>
        <begin position="24"/>
        <end position="784"/>
    </location>
</feature>
<evidence type="ECO:0000256" key="1">
    <source>
        <dbReference type="ARBA" id="ARBA00000448"/>
    </source>
</evidence>
<dbReference type="PANTHER" id="PTHR42715:SF12">
    <property type="entry name" value="BETA-GLUCOSIDASE G-RELATED"/>
    <property type="match status" value="1"/>
</dbReference>
<dbReference type="Pfam" id="PF14310">
    <property type="entry name" value="Fn3-like"/>
    <property type="match status" value="1"/>
</dbReference>
<feature type="signal peptide" evidence="14">
    <location>
        <begin position="1"/>
        <end position="23"/>
    </location>
</feature>
<gene>
    <name evidence="16" type="ORF">RHTO0S_02e09956g</name>
</gene>
<dbReference type="OrthoDB" id="416222at2759"/>
<dbReference type="InterPro" id="IPR001764">
    <property type="entry name" value="Glyco_hydro_3_N"/>
</dbReference>
<dbReference type="Pfam" id="PF01915">
    <property type="entry name" value="Glyco_hydro_3_C"/>
    <property type="match status" value="1"/>
</dbReference>
<dbReference type="InterPro" id="IPR036881">
    <property type="entry name" value="Glyco_hydro_3_C_sf"/>
</dbReference>
<evidence type="ECO:0000256" key="9">
    <source>
        <dbReference type="ARBA" id="ARBA00024983"/>
    </source>
</evidence>
<comment type="similarity">
    <text evidence="3">Belongs to the glycosyl hydrolase 3 family.</text>
</comment>
<dbReference type="InterPro" id="IPR036962">
    <property type="entry name" value="Glyco_hydro_3_N_sf"/>
</dbReference>
<dbReference type="Pfam" id="PF00933">
    <property type="entry name" value="Glyco_hydro_3"/>
    <property type="match status" value="1"/>
</dbReference>
<keyword evidence="8" id="KW-0326">Glycosidase</keyword>
<organism evidence="16">
    <name type="scientific">Rhodotorula toruloides</name>
    <name type="common">Yeast</name>
    <name type="synonym">Rhodosporidium toruloides</name>
    <dbReference type="NCBI Taxonomy" id="5286"/>
    <lineage>
        <taxon>Eukaryota</taxon>
        <taxon>Fungi</taxon>
        <taxon>Dikarya</taxon>
        <taxon>Basidiomycota</taxon>
        <taxon>Pucciniomycotina</taxon>
        <taxon>Microbotryomycetes</taxon>
        <taxon>Sporidiobolales</taxon>
        <taxon>Sporidiobolaceae</taxon>
        <taxon>Rhodotorula</taxon>
    </lineage>
</organism>
<accession>A0A061ANW9</accession>
<dbReference type="InterPro" id="IPR013783">
    <property type="entry name" value="Ig-like_fold"/>
</dbReference>
<comment type="subcellular location">
    <subcellularLocation>
        <location evidence="2">Secreted</location>
    </subcellularLocation>
</comment>
<dbReference type="SUPFAM" id="SSF51445">
    <property type="entry name" value="(Trans)glycosidases"/>
    <property type="match status" value="1"/>
</dbReference>
<dbReference type="Gene3D" id="3.40.50.1700">
    <property type="entry name" value="Glycoside hydrolase family 3 C-terminal domain"/>
    <property type="match status" value="1"/>
</dbReference>
<dbReference type="SMART" id="SM01217">
    <property type="entry name" value="Fn3_like"/>
    <property type="match status" value="1"/>
</dbReference>
<dbReference type="InterPro" id="IPR050288">
    <property type="entry name" value="Cellulose_deg_GH3"/>
</dbReference>
<dbReference type="AlphaFoldDB" id="A0A061ANW9"/>
<dbReference type="InterPro" id="IPR017853">
    <property type="entry name" value="GH"/>
</dbReference>
<proteinExistence type="inferred from homology"/>
<dbReference type="EC" id="3.2.1.21" evidence="4"/>
<evidence type="ECO:0000256" key="14">
    <source>
        <dbReference type="SAM" id="SignalP"/>
    </source>
</evidence>
<dbReference type="GO" id="GO:0005576">
    <property type="term" value="C:extracellular region"/>
    <property type="evidence" value="ECO:0007669"/>
    <property type="project" value="UniProtKB-SubCell"/>
</dbReference>
<keyword evidence="7" id="KW-0378">Hydrolase</keyword>
<evidence type="ECO:0000256" key="7">
    <source>
        <dbReference type="ARBA" id="ARBA00022801"/>
    </source>
</evidence>
<dbReference type="SUPFAM" id="SSF52279">
    <property type="entry name" value="Beta-D-glucan exohydrolase, C-terminal domain"/>
    <property type="match status" value="1"/>
</dbReference>
<evidence type="ECO:0000256" key="13">
    <source>
        <dbReference type="ARBA" id="ARBA00041808"/>
    </source>
</evidence>
<evidence type="ECO:0000259" key="15">
    <source>
        <dbReference type="SMART" id="SM01217"/>
    </source>
</evidence>
<comment type="function">
    <text evidence="9">Beta-glucosidases are one of a number of cellulolytic enzymes involved in the degradation of cellulosic biomass. Catalyzes the last step releasing glucose from the inhibitory cellobiose.</text>
</comment>
<comment type="catalytic activity">
    <reaction evidence="1">
        <text>Hydrolysis of terminal, non-reducing beta-D-glucosyl residues with release of beta-D-glucose.</text>
        <dbReference type="EC" id="3.2.1.21"/>
    </reaction>
</comment>
<dbReference type="Gene3D" id="2.60.40.10">
    <property type="entry name" value="Immunoglobulins"/>
    <property type="match status" value="1"/>
</dbReference>
<reference evidence="16" key="1">
    <citation type="journal article" date="2014" name="Genome Announc.">
        <title>Draft genome sequence of Rhodosporidium toruloides CECT1137, an oleaginous yeast of biotechnological interest.</title>
        <authorList>
            <person name="Morin N."/>
            <person name="Calcas X."/>
            <person name="Devillers H."/>
            <person name="Durrens P."/>
            <person name="Sherman D.J."/>
            <person name="Nicaud J.-M."/>
            <person name="Neuveglise C."/>
        </authorList>
    </citation>
    <scope>NUCLEOTIDE SEQUENCE</scope>
    <source>
        <strain evidence="16">CECT1137</strain>
    </source>
</reference>
<protein>
    <recommendedName>
        <fullName evidence="10">Probable beta-glucosidase G</fullName>
        <ecNumber evidence="4">3.2.1.21</ecNumber>
    </recommendedName>
    <alternativeName>
        <fullName evidence="11">Beta-D-glucoside glucohydrolase G</fullName>
    </alternativeName>
    <alternativeName>
        <fullName evidence="12">Cellobiase G</fullName>
    </alternativeName>
    <alternativeName>
        <fullName evidence="13">Gentiobiase G</fullName>
    </alternativeName>
</protein>
<name>A0A061ANW9_RHOTO</name>
<dbReference type="Gene3D" id="3.20.20.300">
    <property type="entry name" value="Glycoside hydrolase, family 3, N-terminal domain"/>
    <property type="match status" value="1"/>
</dbReference>
<dbReference type="InterPro" id="IPR026891">
    <property type="entry name" value="Fn3-like"/>
</dbReference>
<evidence type="ECO:0000256" key="10">
    <source>
        <dbReference type="ARBA" id="ARBA00039579"/>
    </source>
</evidence>
<evidence type="ECO:0000256" key="2">
    <source>
        <dbReference type="ARBA" id="ARBA00004613"/>
    </source>
</evidence>
<evidence type="ECO:0000256" key="12">
    <source>
        <dbReference type="ARBA" id="ARBA00041601"/>
    </source>
</evidence>
<evidence type="ECO:0000256" key="5">
    <source>
        <dbReference type="ARBA" id="ARBA00022525"/>
    </source>
</evidence>
<sequence length="784" mass="84662">MSPPFTLVLVALFAYLNASTANAASSAHASKIGTLTAHGFTDEKWIKGFEKAKAVVAGMSLEQKVNFTDLWITSSTGCSGQTRPIEGKVPMLCFADTPTGVNSRYSTQFPAGVTTIATWSRDLISRRADAMGHEFSLVGAHIPMAIVAGPMGRSVFDGRTWEGFGVDPYMSGIATGLSVEAFQKNGVSGMIKHYFGNEQEYLRIGVAGGYFPSNKDTTINSVIDDATVHETYLWPFAEGVRAGAGHIMSSYNKLNGTLASESRHALIDLLKVELNAHSAVVSDWGAAYDTVEAAKNGLDFVEGGGPTSNIFGAALGAYIKNGTLPKDIIDDKIVRMLTPYFALDQKTLPSVNIQRKILNKKSTQVVLDIAEESITLLKNARTEKDKRGLPLEKPTDILVVGPQAVPGPYGITSNFASAFFALPTNDYNGTITNGLGSGGSPAPYVVDPLTAISQRARKQDPPTYVDWYYSSDTSAGIDLGFGFATKFLDAKISSSGQVVIFASTMAMEGYDRDASLKLSNGADEMIKYIAARHKDVIIVVSAPGPVAMDWASHANITAILYTYFPTTEAGTAIASVLFGDVSPSGKLPFTLAKKVSDYPVNKYDGPIKSNPVAKFSEGVFLDYKHFEQKGIKPLYPYGFGMTYTSFSLSDLAISRTPKHRKAAVRETNERLFVEGKAVSGLYDVVYTARVKVHNTGKVAGAEVPQLYLTFPLSTPRKMPAHSLRGFDKVHLKPGHSATVTFELRNKDLAVWDVKRQGWTIPKGTYKVSVGTDSSTLPLSKTFVY</sequence>
<evidence type="ECO:0000313" key="16">
    <source>
        <dbReference type="EMBL" id="CDR37030.1"/>
    </source>
</evidence>
<evidence type="ECO:0000256" key="11">
    <source>
        <dbReference type="ARBA" id="ARBA00041276"/>
    </source>
</evidence>
<dbReference type="GO" id="GO:0008422">
    <property type="term" value="F:beta-glucosidase activity"/>
    <property type="evidence" value="ECO:0007669"/>
    <property type="project" value="UniProtKB-EC"/>
</dbReference>
<evidence type="ECO:0000256" key="4">
    <source>
        <dbReference type="ARBA" id="ARBA00012744"/>
    </source>
</evidence>
<evidence type="ECO:0000256" key="8">
    <source>
        <dbReference type="ARBA" id="ARBA00023295"/>
    </source>
</evidence>
<dbReference type="EMBL" id="LK052937">
    <property type="protein sequence ID" value="CDR37030.1"/>
    <property type="molecule type" value="Genomic_DNA"/>
</dbReference>
<evidence type="ECO:0000256" key="6">
    <source>
        <dbReference type="ARBA" id="ARBA00022729"/>
    </source>
</evidence>
<dbReference type="PRINTS" id="PR00133">
    <property type="entry name" value="GLHYDRLASE3"/>
</dbReference>
<evidence type="ECO:0000256" key="3">
    <source>
        <dbReference type="ARBA" id="ARBA00005336"/>
    </source>
</evidence>
<dbReference type="InterPro" id="IPR002772">
    <property type="entry name" value="Glyco_hydro_3_C"/>
</dbReference>
<keyword evidence="5" id="KW-0964">Secreted</keyword>
<keyword evidence="6 14" id="KW-0732">Signal</keyword>
<feature type="domain" description="Fibronectin type III-like" evidence="15">
    <location>
        <begin position="702"/>
        <end position="773"/>
    </location>
</feature>
<dbReference type="GO" id="GO:0009251">
    <property type="term" value="P:glucan catabolic process"/>
    <property type="evidence" value="ECO:0007669"/>
    <property type="project" value="TreeGrafter"/>
</dbReference>
<dbReference type="PANTHER" id="PTHR42715">
    <property type="entry name" value="BETA-GLUCOSIDASE"/>
    <property type="match status" value="1"/>
</dbReference>